<sequence length="667" mass="74300">MSQALPLQNKGIFRNLPSFPSDITDLTALITGANGISGFHTLRVLLDAPQRWKKVWIVSRSPLSEKMMSFFSPEQQARIEHISLDFLADADVIAQGLKERQVTADYVFFYSYLQPKPEPGAAAWSNAEALVKVNSALLQNFLGGLEKSSIRPKRIVLQTGAKNYGGHIGQAISPFVESAQRVTSEPNFYYPQEDALFDHCARTGAKWNVFRPSWIIGAVENAQMNAFYGLGVYAAVQAHLGRPLEFPGTMAAWLKDHSHSHAHLTGYLSEWAVLNDHCGNEAFNSSDQGSFSYALFWPELAKWFGISKVGRPEVDESKMQTITMPGEPPIGFGPRASLKFSWSFVAWAKEPENHEAWKEIMRKHNLLNDPFEDPEGQFMFTDVAVVPDAYGRLSPNKARVMGWNGFVDTAEGIFATYREFGKLVNVGETTTKEDDDDGGRVVRELVKELEVEIRTAEELLGRIEAEIVGTLVEERESKEVLLLLLLMPPRVLLMLRRLVTKLLRDVLLEDEVAELLVKELPEKLADELPRLPVDELVLLADAVLLVSAVGELELDVVSVAVVLPLKPELLELEEVRLSVLDEAVSVLEDEELVVVGASVDEDEVEEGVVVIEVEEEEEVEAEEDSLDIPDEMTEINLSNGAVTFADLREFYGPGRHVFLSLFGPVIT</sequence>
<accession>A0A135S4L8</accession>
<feature type="domain" description="PRISE-like Rossmann-fold" evidence="1">
    <location>
        <begin position="28"/>
        <end position="314"/>
    </location>
</feature>
<dbReference type="AlphaFoldDB" id="A0A135S4L8"/>
<reference evidence="2 3" key="1">
    <citation type="submission" date="2014-02" db="EMBL/GenBank/DDBJ databases">
        <title>The genome sequence of Colletotrichum simmondsii CBS122122.</title>
        <authorList>
            <person name="Baroncelli R."/>
            <person name="Thon M.R."/>
        </authorList>
    </citation>
    <scope>NUCLEOTIDE SEQUENCE [LARGE SCALE GENOMIC DNA]</scope>
    <source>
        <strain evidence="2 3">CBS122122</strain>
    </source>
</reference>
<comment type="caution">
    <text evidence="2">The sequence shown here is derived from an EMBL/GenBank/DDBJ whole genome shotgun (WGS) entry which is preliminary data.</text>
</comment>
<dbReference type="PANTHER" id="PTHR32487">
    <property type="entry name" value="3-OXO-DELTA(4,5)-STEROID 5-BETA-REDUCTASE"/>
    <property type="match status" value="1"/>
</dbReference>
<name>A0A135S4L8_9PEZI</name>
<evidence type="ECO:0000313" key="3">
    <source>
        <dbReference type="Proteomes" id="UP000070328"/>
    </source>
</evidence>
<dbReference type="SUPFAM" id="SSF51735">
    <property type="entry name" value="NAD(P)-binding Rossmann-fold domains"/>
    <property type="match status" value="1"/>
</dbReference>
<dbReference type="CDD" id="cd08948">
    <property type="entry name" value="5beta-POR_like_SDR_a"/>
    <property type="match status" value="1"/>
</dbReference>
<dbReference type="EMBL" id="JFBX01000698">
    <property type="protein sequence ID" value="KXH30819.1"/>
    <property type="molecule type" value="Genomic_DNA"/>
</dbReference>
<proteinExistence type="predicted"/>
<evidence type="ECO:0000313" key="2">
    <source>
        <dbReference type="EMBL" id="KXH30819.1"/>
    </source>
</evidence>
<evidence type="ECO:0000259" key="1">
    <source>
        <dbReference type="Pfam" id="PF22917"/>
    </source>
</evidence>
<dbReference type="InterPro" id="IPR055222">
    <property type="entry name" value="PRISE-like_Rossmann-fold"/>
</dbReference>
<protein>
    <submittedName>
        <fullName evidence="2">NAD dependent epimerase/dehydratase</fullName>
    </submittedName>
</protein>
<dbReference type="PANTHER" id="PTHR32487:SF29">
    <property type="entry name" value="NAD-DEPENDENT EPIMERASE_DEHYDRATASE DOMAIN-CONTAINING PROTEIN"/>
    <property type="match status" value="1"/>
</dbReference>
<keyword evidence="3" id="KW-1185">Reference proteome</keyword>
<dbReference type="InterPro" id="IPR036291">
    <property type="entry name" value="NAD(P)-bd_dom_sf"/>
</dbReference>
<dbReference type="Gene3D" id="3.40.50.720">
    <property type="entry name" value="NAD(P)-binding Rossmann-like Domain"/>
    <property type="match status" value="1"/>
</dbReference>
<organism evidence="2 3">
    <name type="scientific">Colletotrichum simmondsii</name>
    <dbReference type="NCBI Taxonomy" id="703756"/>
    <lineage>
        <taxon>Eukaryota</taxon>
        <taxon>Fungi</taxon>
        <taxon>Dikarya</taxon>
        <taxon>Ascomycota</taxon>
        <taxon>Pezizomycotina</taxon>
        <taxon>Sordariomycetes</taxon>
        <taxon>Hypocreomycetidae</taxon>
        <taxon>Glomerellales</taxon>
        <taxon>Glomerellaceae</taxon>
        <taxon>Colletotrichum</taxon>
        <taxon>Colletotrichum acutatum species complex</taxon>
    </lineage>
</organism>
<dbReference type="Proteomes" id="UP000070328">
    <property type="component" value="Unassembled WGS sequence"/>
</dbReference>
<dbReference type="Pfam" id="PF22917">
    <property type="entry name" value="PRISE"/>
    <property type="match status" value="1"/>
</dbReference>
<dbReference type="OrthoDB" id="1731983at2759"/>
<gene>
    <name evidence="2" type="ORF">CSIM01_01413</name>
</gene>